<dbReference type="RefSeq" id="WP_268638856.1">
    <property type="nucleotide sequence ID" value="NZ_JAMDLZ010000035.1"/>
</dbReference>
<dbReference type="Proteomes" id="UP001527052">
    <property type="component" value="Unassembled WGS sequence"/>
</dbReference>
<organism evidence="1 2">
    <name type="scientific">Lysinibacillus xylanilyticus</name>
    <dbReference type="NCBI Taxonomy" id="582475"/>
    <lineage>
        <taxon>Bacteria</taxon>
        <taxon>Bacillati</taxon>
        <taxon>Bacillota</taxon>
        <taxon>Bacilli</taxon>
        <taxon>Bacillales</taxon>
        <taxon>Bacillaceae</taxon>
        <taxon>Lysinibacillus</taxon>
    </lineage>
</organism>
<proteinExistence type="predicted"/>
<dbReference type="EMBL" id="JAMDLZ010000035">
    <property type="protein sequence ID" value="MCY9548825.1"/>
    <property type="molecule type" value="Genomic_DNA"/>
</dbReference>
<sequence>MNLGNYLVYDPRTGWMLKNNQEMYSWLTKIRNQLTILSYGNNLDNHAIQHLIDKYLSPVEQEYSSKVMEVKYDTYDTDINKEFDGHYYTETYFVNEKQLIEFEKELDKLPGKHIRCQFGVRAHFDVNLNGNNFSTRFYKTLDCSSVYREKIEGRYLYFIDTESIDNESIRNKINILPHKLQSCSLPINFTNWQKEIYIKHWISQILEY</sequence>
<gene>
    <name evidence="1" type="ORF">M5W82_18070</name>
</gene>
<evidence type="ECO:0000313" key="1">
    <source>
        <dbReference type="EMBL" id="MCY9548825.1"/>
    </source>
</evidence>
<protein>
    <submittedName>
        <fullName evidence="1">Uncharacterized protein</fullName>
    </submittedName>
</protein>
<evidence type="ECO:0000313" key="2">
    <source>
        <dbReference type="Proteomes" id="UP001527052"/>
    </source>
</evidence>
<name>A0ABT4ET69_9BACI</name>
<keyword evidence="2" id="KW-1185">Reference proteome</keyword>
<comment type="caution">
    <text evidence="1">The sequence shown here is derived from an EMBL/GenBank/DDBJ whole genome shotgun (WGS) entry which is preliminary data.</text>
</comment>
<reference evidence="1 2" key="1">
    <citation type="submission" date="2022-05" db="EMBL/GenBank/DDBJ databases">
        <title>Genome Sequencing of Bee-Associated Microbes.</title>
        <authorList>
            <person name="Dunlap C."/>
        </authorList>
    </citation>
    <scope>NUCLEOTIDE SEQUENCE [LARGE SCALE GENOMIC DNA]</scope>
    <source>
        <strain evidence="1 2">NRRL BD-083</strain>
    </source>
</reference>
<accession>A0ABT4ET69</accession>